<dbReference type="Proteomes" id="UP000030671">
    <property type="component" value="Unassembled WGS sequence"/>
</dbReference>
<sequence>MSKSPDTIDSLLGALKNSAEAESKEIRDTVDYISSWLTSLFNSSVPSSEFSKRVSQKLRYSLRPLYTAAPASSFQLSAAVFAKIISDKIIHAAQNQKMKVRYAWEPIAESIISGVLDHLDDKNNGENRHNTIYYF</sequence>
<proteinExistence type="predicted"/>
<evidence type="ECO:0000313" key="2">
    <source>
        <dbReference type="Proteomes" id="UP000030671"/>
    </source>
</evidence>
<reference evidence="1 2" key="1">
    <citation type="journal article" date="2012" name="New Phytol.">
        <title>Insight into trade-off between wood decay and parasitism from the genome of a fungal forest pathogen.</title>
        <authorList>
            <person name="Olson A."/>
            <person name="Aerts A."/>
            <person name="Asiegbu F."/>
            <person name="Belbahri L."/>
            <person name="Bouzid O."/>
            <person name="Broberg A."/>
            <person name="Canback B."/>
            <person name="Coutinho P.M."/>
            <person name="Cullen D."/>
            <person name="Dalman K."/>
            <person name="Deflorio G."/>
            <person name="van Diepen L.T."/>
            <person name="Dunand C."/>
            <person name="Duplessis S."/>
            <person name="Durling M."/>
            <person name="Gonthier P."/>
            <person name="Grimwood J."/>
            <person name="Fossdal C.G."/>
            <person name="Hansson D."/>
            <person name="Henrissat B."/>
            <person name="Hietala A."/>
            <person name="Himmelstrand K."/>
            <person name="Hoffmeister D."/>
            <person name="Hogberg N."/>
            <person name="James T.Y."/>
            <person name="Karlsson M."/>
            <person name="Kohler A."/>
            <person name="Kues U."/>
            <person name="Lee Y.H."/>
            <person name="Lin Y.C."/>
            <person name="Lind M."/>
            <person name="Lindquist E."/>
            <person name="Lombard V."/>
            <person name="Lucas S."/>
            <person name="Lunden K."/>
            <person name="Morin E."/>
            <person name="Murat C."/>
            <person name="Park J."/>
            <person name="Raffaello T."/>
            <person name="Rouze P."/>
            <person name="Salamov A."/>
            <person name="Schmutz J."/>
            <person name="Solheim H."/>
            <person name="Stahlberg J."/>
            <person name="Velez H."/>
            <person name="de Vries R.P."/>
            <person name="Wiebenga A."/>
            <person name="Woodward S."/>
            <person name="Yakovlev I."/>
            <person name="Garbelotto M."/>
            <person name="Martin F."/>
            <person name="Grigoriev I.V."/>
            <person name="Stenlid J."/>
        </authorList>
    </citation>
    <scope>NUCLEOTIDE SEQUENCE [LARGE SCALE GENOMIC DNA]</scope>
    <source>
        <strain evidence="1 2">TC 32-1</strain>
    </source>
</reference>
<dbReference type="OrthoDB" id="3270368at2759"/>
<accession>W4KIT0</accession>
<dbReference type="AlphaFoldDB" id="W4KIT0"/>
<dbReference type="EMBL" id="KI925455">
    <property type="protein sequence ID" value="ETW85752.1"/>
    <property type="molecule type" value="Genomic_DNA"/>
</dbReference>
<dbReference type="HOGENOM" id="CLU_1886021_0_0_1"/>
<dbReference type="GeneID" id="20673196"/>
<evidence type="ECO:0000313" key="1">
    <source>
        <dbReference type="EMBL" id="ETW85752.1"/>
    </source>
</evidence>
<dbReference type="InParanoid" id="W4KIT0"/>
<keyword evidence="2" id="KW-1185">Reference proteome</keyword>
<protein>
    <submittedName>
        <fullName evidence="1">Uncharacterized protein</fullName>
    </submittedName>
</protein>
<name>W4KIT0_HETIT</name>
<dbReference type="KEGG" id="hir:HETIRDRAFT_414736"/>
<dbReference type="RefSeq" id="XP_009542580.1">
    <property type="nucleotide sequence ID" value="XM_009544285.1"/>
</dbReference>
<gene>
    <name evidence="1" type="ORF">HETIRDRAFT_414736</name>
</gene>
<organism evidence="1 2">
    <name type="scientific">Heterobasidion irregulare (strain TC 32-1)</name>
    <dbReference type="NCBI Taxonomy" id="747525"/>
    <lineage>
        <taxon>Eukaryota</taxon>
        <taxon>Fungi</taxon>
        <taxon>Dikarya</taxon>
        <taxon>Basidiomycota</taxon>
        <taxon>Agaricomycotina</taxon>
        <taxon>Agaricomycetes</taxon>
        <taxon>Russulales</taxon>
        <taxon>Bondarzewiaceae</taxon>
        <taxon>Heterobasidion</taxon>
        <taxon>Heterobasidion annosum species complex</taxon>
    </lineage>
</organism>